<keyword evidence="2" id="KW-0812">Transmembrane</keyword>
<evidence type="ECO:0000256" key="1">
    <source>
        <dbReference type="SAM" id="MobiDB-lite"/>
    </source>
</evidence>
<accession>A0ABY5Z4Y2</accession>
<dbReference type="EMBL" id="CP073721">
    <property type="protein sequence ID" value="UWZ37115.1"/>
    <property type="molecule type" value="Genomic_DNA"/>
</dbReference>
<keyword evidence="2" id="KW-1133">Transmembrane helix</keyword>
<keyword evidence="4" id="KW-1185">Reference proteome</keyword>
<protein>
    <submittedName>
        <fullName evidence="3">Uncharacterized protein</fullName>
    </submittedName>
</protein>
<proteinExistence type="predicted"/>
<reference evidence="3" key="1">
    <citation type="submission" date="2021-04" db="EMBL/GenBank/DDBJ databases">
        <title>Biosynthetic gene clusters of Dactylosporangioum roseum.</title>
        <authorList>
            <person name="Hartkoorn R.C."/>
            <person name="Beaudoing E."/>
            <person name="Hot D."/>
            <person name="Moureu S."/>
        </authorList>
    </citation>
    <scope>NUCLEOTIDE SEQUENCE</scope>
    <source>
        <strain evidence="3">NRRL B-16295</strain>
    </source>
</reference>
<organism evidence="3 4">
    <name type="scientific">Dactylosporangium roseum</name>
    <dbReference type="NCBI Taxonomy" id="47989"/>
    <lineage>
        <taxon>Bacteria</taxon>
        <taxon>Bacillati</taxon>
        <taxon>Actinomycetota</taxon>
        <taxon>Actinomycetes</taxon>
        <taxon>Micromonosporales</taxon>
        <taxon>Micromonosporaceae</taxon>
        <taxon>Dactylosporangium</taxon>
    </lineage>
</organism>
<dbReference type="Proteomes" id="UP001058271">
    <property type="component" value="Chromosome"/>
</dbReference>
<feature type="region of interest" description="Disordered" evidence="1">
    <location>
        <begin position="187"/>
        <end position="239"/>
    </location>
</feature>
<feature type="compositionally biased region" description="Low complexity" evidence="1">
    <location>
        <begin position="127"/>
        <end position="144"/>
    </location>
</feature>
<dbReference type="RefSeq" id="WP_260726471.1">
    <property type="nucleotide sequence ID" value="NZ_BAAABS010000022.1"/>
</dbReference>
<evidence type="ECO:0000313" key="4">
    <source>
        <dbReference type="Proteomes" id="UP001058271"/>
    </source>
</evidence>
<feature type="transmembrane region" description="Helical" evidence="2">
    <location>
        <begin position="74"/>
        <end position="95"/>
    </location>
</feature>
<evidence type="ECO:0000313" key="3">
    <source>
        <dbReference type="EMBL" id="UWZ37115.1"/>
    </source>
</evidence>
<evidence type="ECO:0000256" key="2">
    <source>
        <dbReference type="SAM" id="Phobius"/>
    </source>
</evidence>
<gene>
    <name evidence="3" type="ORF">Drose_02000</name>
</gene>
<sequence>MSDPMTDPMTDLGPEDAERLLDLHRLPDRRHAAVAVLLAAATAPARPHELAGEAAAVAGYRRVFRPTERRRRRMALVAMAIAVLVPIGGTAYAAGTGQLPDPIQRTVHALLSGVGVPAPDDQETGNPSRSPSQQPSPGRTGTTPSPGPAGPVELCRAWLAFQADPRSAPVTGTDRRELARVAGGDSGITDYCRRLVGAPSATSRPGSSSAHPSNPATPKPGNPSPGVKKQPTHNPPGQA</sequence>
<feature type="region of interest" description="Disordered" evidence="1">
    <location>
        <begin position="114"/>
        <end position="152"/>
    </location>
</feature>
<keyword evidence="2" id="KW-0472">Membrane</keyword>
<feature type="compositionally biased region" description="Polar residues" evidence="1">
    <location>
        <begin position="200"/>
        <end position="214"/>
    </location>
</feature>
<name>A0ABY5Z4Y2_9ACTN</name>